<keyword evidence="6 7" id="KW-0472">Membrane</keyword>
<evidence type="ECO:0000256" key="8">
    <source>
        <dbReference type="SAM" id="Phobius"/>
    </source>
</evidence>
<accession>A0ABT9J0X8</accession>
<comment type="caution">
    <text evidence="10">The sequence shown here is derived from an EMBL/GenBank/DDBJ whole genome shotgun (WGS) entry which is preliminary data.</text>
</comment>
<protein>
    <submittedName>
        <fullName evidence="10">Flagellar motor protein MotB</fullName>
    </submittedName>
</protein>
<evidence type="ECO:0000313" key="10">
    <source>
        <dbReference type="EMBL" id="MDP5274680.1"/>
    </source>
</evidence>
<dbReference type="InterPro" id="IPR050330">
    <property type="entry name" value="Bact_OuterMem_StrucFunc"/>
</dbReference>
<sequence>MVRHTRKLDKDSHKIDESWLIPYADLLVLLLALFIVLFSSSEIDAKKMEKLASSLNAYLDGGTSILEGDTKVKTADDFDNGDLTTIDETNFTPHYGEYNLESLKNELQAYINNNELNSQLKIEVNKSELKLTISDNILFDPGSAVVKFESRKLALTISTLLENYPDYQVLVAGHTDNIPHHSAEFESNWELSSTRALNYMKILLNNEHLDPRNFSYTGHSEYRPVASNDTAVGREANRRVEVSITKKIDE</sequence>
<feature type="transmembrane region" description="Helical" evidence="8">
    <location>
        <begin position="20"/>
        <end position="38"/>
    </location>
</feature>
<evidence type="ECO:0000313" key="11">
    <source>
        <dbReference type="Proteomes" id="UP001231941"/>
    </source>
</evidence>
<dbReference type="PROSITE" id="PS51123">
    <property type="entry name" value="OMPA_2"/>
    <property type="match status" value="1"/>
</dbReference>
<proteinExistence type="inferred from homology"/>
<evidence type="ECO:0000256" key="5">
    <source>
        <dbReference type="ARBA" id="ARBA00022989"/>
    </source>
</evidence>
<dbReference type="PANTHER" id="PTHR30329">
    <property type="entry name" value="STATOR ELEMENT OF FLAGELLAR MOTOR COMPLEX"/>
    <property type="match status" value="1"/>
</dbReference>
<dbReference type="PANTHER" id="PTHR30329:SF21">
    <property type="entry name" value="LIPOPROTEIN YIAD-RELATED"/>
    <property type="match status" value="1"/>
</dbReference>
<comment type="subcellular location">
    <subcellularLocation>
        <location evidence="1">Cell membrane</location>
        <topology evidence="1">Single-pass membrane protein</topology>
    </subcellularLocation>
</comment>
<feature type="domain" description="OmpA-like" evidence="9">
    <location>
        <begin position="126"/>
        <end position="248"/>
    </location>
</feature>
<dbReference type="Proteomes" id="UP001231941">
    <property type="component" value="Unassembled WGS sequence"/>
</dbReference>
<keyword evidence="3" id="KW-1003">Cell membrane</keyword>
<comment type="similarity">
    <text evidence="2">Belongs to the MotB family.</text>
</comment>
<keyword evidence="5 8" id="KW-1133">Transmembrane helix</keyword>
<keyword evidence="10" id="KW-0969">Cilium</keyword>
<keyword evidence="11" id="KW-1185">Reference proteome</keyword>
<dbReference type="Pfam" id="PF00691">
    <property type="entry name" value="OmpA"/>
    <property type="match status" value="1"/>
</dbReference>
<evidence type="ECO:0000256" key="2">
    <source>
        <dbReference type="ARBA" id="ARBA00008914"/>
    </source>
</evidence>
<keyword evidence="10" id="KW-0966">Cell projection</keyword>
<keyword evidence="4 8" id="KW-0812">Transmembrane</keyword>
<evidence type="ECO:0000256" key="7">
    <source>
        <dbReference type="PROSITE-ProRule" id="PRU00473"/>
    </source>
</evidence>
<dbReference type="SUPFAM" id="SSF103088">
    <property type="entry name" value="OmpA-like"/>
    <property type="match status" value="1"/>
</dbReference>
<reference evidence="10 11" key="1">
    <citation type="submission" date="2023-08" db="EMBL/GenBank/DDBJ databases">
        <authorList>
            <person name="Park J.-S."/>
        </authorList>
    </citation>
    <scope>NUCLEOTIDE SEQUENCE [LARGE SCALE GENOMIC DNA]</scope>
    <source>
        <strain evidence="10 11">2205SS18-9</strain>
    </source>
</reference>
<dbReference type="Pfam" id="PF13677">
    <property type="entry name" value="MotB_plug"/>
    <property type="match status" value="1"/>
</dbReference>
<evidence type="ECO:0000256" key="1">
    <source>
        <dbReference type="ARBA" id="ARBA00004162"/>
    </source>
</evidence>
<keyword evidence="10" id="KW-0282">Flagellum</keyword>
<dbReference type="CDD" id="cd07185">
    <property type="entry name" value="OmpA_C-like"/>
    <property type="match status" value="1"/>
</dbReference>
<evidence type="ECO:0000256" key="3">
    <source>
        <dbReference type="ARBA" id="ARBA00022475"/>
    </source>
</evidence>
<evidence type="ECO:0000256" key="6">
    <source>
        <dbReference type="ARBA" id="ARBA00023136"/>
    </source>
</evidence>
<dbReference type="InterPro" id="IPR036737">
    <property type="entry name" value="OmpA-like_sf"/>
</dbReference>
<dbReference type="EMBL" id="JAVAMP010000004">
    <property type="protein sequence ID" value="MDP5274680.1"/>
    <property type="molecule type" value="Genomic_DNA"/>
</dbReference>
<name>A0ABT9J0X8_9BACL</name>
<organism evidence="10 11">
    <name type="scientific">Chengkuizengella axinellae</name>
    <dbReference type="NCBI Taxonomy" id="3064388"/>
    <lineage>
        <taxon>Bacteria</taxon>
        <taxon>Bacillati</taxon>
        <taxon>Bacillota</taxon>
        <taxon>Bacilli</taxon>
        <taxon>Bacillales</taxon>
        <taxon>Paenibacillaceae</taxon>
        <taxon>Chengkuizengella</taxon>
    </lineage>
</organism>
<dbReference type="InterPro" id="IPR006665">
    <property type="entry name" value="OmpA-like"/>
</dbReference>
<dbReference type="Gene3D" id="3.30.1330.60">
    <property type="entry name" value="OmpA-like domain"/>
    <property type="match status" value="1"/>
</dbReference>
<evidence type="ECO:0000259" key="9">
    <source>
        <dbReference type="PROSITE" id="PS51123"/>
    </source>
</evidence>
<evidence type="ECO:0000256" key="4">
    <source>
        <dbReference type="ARBA" id="ARBA00022692"/>
    </source>
</evidence>
<gene>
    <name evidence="10" type="ORF">Q5Y73_11210</name>
</gene>
<dbReference type="InterPro" id="IPR025713">
    <property type="entry name" value="MotB-like_N_dom"/>
</dbReference>